<organism evidence="1 2">
    <name type="scientific">Aquaticitalea lipolytica</name>
    <dbReference type="NCBI Taxonomy" id="1247562"/>
    <lineage>
        <taxon>Bacteria</taxon>
        <taxon>Pseudomonadati</taxon>
        <taxon>Bacteroidota</taxon>
        <taxon>Flavobacteriia</taxon>
        <taxon>Flavobacteriales</taxon>
        <taxon>Flavobacteriaceae</taxon>
        <taxon>Aquaticitalea</taxon>
    </lineage>
</organism>
<gene>
    <name evidence="1" type="ORF">GCM10011531_04680</name>
</gene>
<dbReference type="EMBL" id="BMIC01000001">
    <property type="protein sequence ID" value="GFZ78195.1"/>
    <property type="molecule type" value="Genomic_DNA"/>
</dbReference>
<dbReference type="Gene3D" id="3.40.50.150">
    <property type="entry name" value="Vaccinia Virus protein VP39"/>
    <property type="match status" value="1"/>
</dbReference>
<proteinExistence type="predicted"/>
<evidence type="ECO:0000313" key="1">
    <source>
        <dbReference type="EMBL" id="GFZ78195.1"/>
    </source>
</evidence>
<dbReference type="CDD" id="cd02440">
    <property type="entry name" value="AdoMet_MTases"/>
    <property type="match status" value="1"/>
</dbReference>
<accession>A0A8J2XIF8</accession>
<name>A0A8J2XIF8_9FLAO</name>
<dbReference type="Proteomes" id="UP000598120">
    <property type="component" value="Unassembled WGS sequence"/>
</dbReference>
<dbReference type="SUPFAM" id="SSF53335">
    <property type="entry name" value="S-adenosyl-L-methionine-dependent methyltransferases"/>
    <property type="match status" value="1"/>
</dbReference>
<keyword evidence="2" id="KW-1185">Reference proteome</keyword>
<protein>
    <submittedName>
        <fullName evidence="1">O-methyltransferase</fullName>
    </submittedName>
</protein>
<dbReference type="AlphaFoldDB" id="A0A8J2XIF8"/>
<comment type="caution">
    <text evidence="1">The sequence shown here is derived from an EMBL/GenBank/DDBJ whole genome shotgun (WGS) entry which is preliminary data.</text>
</comment>
<dbReference type="Pfam" id="PF13578">
    <property type="entry name" value="Methyltransf_24"/>
    <property type="match status" value="1"/>
</dbReference>
<evidence type="ECO:0000313" key="2">
    <source>
        <dbReference type="Proteomes" id="UP000598120"/>
    </source>
</evidence>
<sequence>MFKVLAYIKFLLKSTNQHGVHSPFVYNLVTKCFYDNTNYEDYTKLKSYKNSLLNNKSKLEITDFGAGSKIFKSNSRAVNRIAKHSGSTIKRAKLLYRLTTYFKPNSVLELGTSLGIATQAMALGNSKSNITSIEGCKNISEFASQQLSNFKINNVQLKTGAFNDVIPTLNQPEWDLIFFDGHHNKKATINYFNMLVDTAQNDSVFIFDDIHWSKEMTHAWEEIKQHHKVTVTIDTFFWGFVFFRKEQVKEHFTIRL</sequence>
<dbReference type="InterPro" id="IPR029063">
    <property type="entry name" value="SAM-dependent_MTases_sf"/>
</dbReference>
<reference evidence="1 2" key="1">
    <citation type="journal article" date="2014" name="Int. J. Syst. Evol. Microbiol.">
        <title>Complete genome sequence of Corynebacterium casei LMG S-19264T (=DSM 44701T), isolated from a smear-ripened cheese.</title>
        <authorList>
            <consortium name="US DOE Joint Genome Institute (JGI-PGF)"/>
            <person name="Walter F."/>
            <person name="Albersmeier A."/>
            <person name="Kalinowski J."/>
            <person name="Ruckert C."/>
        </authorList>
    </citation>
    <scope>NUCLEOTIDE SEQUENCE [LARGE SCALE GENOMIC DNA]</scope>
    <source>
        <strain evidence="1 2">CGMCC 1.15295</strain>
    </source>
</reference>
<dbReference type="RefSeq" id="WP_188604728.1">
    <property type="nucleotide sequence ID" value="NZ_BMIC01000001.1"/>
</dbReference>